<evidence type="ECO:0000313" key="8">
    <source>
        <dbReference type="Proteomes" id="UP001295684"/>
    </source>
</evidence>
<evidence type="ECO:0000256" key="6">
    <source>
        <dbReference type="SAM" id="MobiDB-lite"/>
    </source>
</evidence>
<dbReference type="GO" id="GO:0015631">
    <property type="term" value="F:tubulin binding"/>
    <property type="evidence" value="ECO:0007669"/>
    <property type="project" value="TreeGrafter"/>
</dbReference>
<evidence type="ECO:0000256" key="2">
    <source>
        <dbReference type="ARBA" id="ARBA00022741"/>
    </source>
</evidence>
<dbReference type="Proteomes" id="UP001295684">
    <property type="component" value="Unassembled WGS sequence"/>
</dbReference>
<protein>
    <recommendedName>
        <fullName evidence="4">Tubulin--tyrosine ligase-like protein 5</fullName>
    </recommendedName>
</protein>
<dbReference type="PROSITE" id="PS51221">
    <property type="entry name" value="TTL"/>
    <property type="match status" value="1"/>
</dbReference>
<sequence length="681" mass="79072">MEQSHQKSLRTKPSYLTNHSMRTENGPNKNTIPPLYPFKKPNFNFNQGDEMHKRSRGQAIRDAAKRTVFGQKSTLKRFNSSNGIRLHEQSTRDAEEEEETKYPIPPRGPIDLSEARFTGSFLNLAAQVTISPNREIVIKGKDDADVENDETKAVNNISNKNKLIFRPYCGEMTERPELMKKNGYYFRFQNADVRIVRYTLEDNGFRENANPRNNDWLIMWSNSGYKSDIYQSMNKFQKVNHFPRSSELTRKDSMYSRMARMQAMYGEKHFNFVPKTYILPKEYSSLVDCMEKDHNQTWIVKPSASSQGRGIFITDNIEEINPKSPQVVCQYIDNPFLFDGYKFDLRVYVAITSISPLRIYMYREGLARLATILYNSIPENSKTTKCTHLTNYSINKHNPNFNVNDGEGVENASKRSFKDTNKYLLENGVDIDLLWRKIEDIVIKTMLSVEPLIHNGMEMYVPSPNNCFECLGFDILIDEKHEPWLIEVNLSPSLGCDSPFDHKIKSNLVSDLFTMIGVPPIGHKILQASKKRKGRFNSLAPHNRGLGNHKKGFLKNNFISKKKRREYFDLSHNRNDNMSRVQFNDTTDYTREEKKAIKDTEDEITRSGGWKLIFPNENMLYYEQFFEEKRKINEVVAKRLFGLASKSHPARLQRMRKAGDFIFKSKLSKKDSDGTSYSKLT</sequence>
<dbReference type="EMBL" id="CAMPGE010001794">
    <property type="protein sequence ID" value="CAI2360594.1"/>
    <property type="molecule type" value="Genomic_DNA"/>
</dbReference>
<dbReference type="PANTHER" id="PTHR12241">
    <property type="entry name" value="TUBULIN POLYGLUTAMYLASE"/>
    <property type="match status" value="1"/>
</dbReference>
<keyword evidence="1" id="KW-0436">Ligase</keyword>
<reference evidence="7" key="1">
    <citation type="submission" date="2023-07" db="EMBL/GenBank/DDBJ databases">
        <authorList>
            <consortium name="AG Swart"/>
            <person name="Singh M."/>
            <person name="Singh A."/>
            <person name="Seah K."/>
            <person name="Emmerich C."/>
        </authorList>
    </citation>
    <scope>NUCLEOTIDE SEQUENCE</scope>
    <source>
        <strain evidence="7">DP1</strain>
    </source>
</reference>
<keyword evidence="8" id="KW-1185">Reference proteome</keyword>
<dbReference type="PANTHER" id="PTHR12241:SF145">
    <property type="entry name" value="TUBULIN POLYGLUTAMYLASE TTLL5"/>
    <property type="match status" value="1"/>
</dbReference>
<keyword evidence="3" id="KW-0067">ATP-binding</keyword>
<evidence type="ECO:0000256" key="4">
    <source>
        <dbReference type="ARBA" id="ARBA00041448"/>
    </source>
</evidence>
<evidence type="ECO:0000256" key="5">
    <source>
        <dbReference type="ARBA" id="ARBA00049274"/>
    </source>
</evidence>
<dbReference type="GO" id="GO:0005524">
    <property type="term" value="F:ATP binding"/>
    <property type="evidence" value="ECO:0007669"/>
    <property type="project" value="UniProtKB-KW"/>
</dbReference>
<feature type="region of interest" description="Disordered" evidence="6">
    <location>
        <begin position="1"/>
        <end position="55"/>
    </location>
</feature>
<dbReference type="GO" id="GO:0036064">
    <property type="term" value="C:ciliary basal body"/>
    <property type="evidence" value="ECO:0007669"/>
    <property type="project" value="TreeGrafter"/>
</dbReference>
<organism evidence="7 8">
    <name type="scientific">Euplotes crassus</name>
    <dbReference type="NCBI Taxonomy" id="5936"/>
    <lineage>
        <taxon>Eukaryota</taxon>
        <taxon>Sar</taxon>
        <taxon>Alveolata</taxon>
        <taxon>Ciliophora</taxon>
        <taxon>Intramacronucleata</taxon>
        <taxon>Spirotrichea</taxon>
        <taxon>Hypotrichia</taxon>
        <taxon>Euplotida</taxon>
        <taxon>Euplotidae</taxon>
        <taxon>Moneuplotes</taxon>
    </lineage>
</organism>
<keyword evidence="2" id="KW-0547">Nucleotide-binding</keyword>
<comment type="caution">
    <text evidence="7">The sequence shown here is derived from an EMBL/GenBank/DDBJ whole genome shotgun (WGS) entry which is preliminary data.</text>
</comment>
<name>A0AAD1U5K4_EUPCR</name>
<proteinExistence type="predicted"/>
<feature type="compositionally biased region" description="Polar residues" evidence="6">
    <location>
        <begin position="14"/>
        <end position="31"/>
    </location>
</feature>
<accession>A0AAD1U5K4</accession>
<dbReference type="AlphaFoldDB" id="A0AAD1U5K4"/>
<dbReference type="SUPFAM" id="SSF56059">
    <property type="entry name" value="Glutathione synthetase ATP-binding domain-like"/>
    <property type="match status" value="1"/>
</dbReference>
<evidence type="ECO:0000256" key="3">
    <source>
        <dbReference type="ARBA" id="ARBA00022840"/>
    </source>
</evidence>
<comment type="catalytic activity">
    <reaction evidence="5">
        <text>L-glutamyl-[protein] + L-glutamate + ATP = gamma-L-glutamyl-L-glutamyl-[protein] + ADP + phosphate + H(+)</text>
        <dbReference type="Rhea" id="RHEA:60144"/>
        <dbReference type="Rhea" id="RHEA-COMP:10208"/>
        <dbReference type="Rhea" id="RHEA-COMP:15517"/>
        <dbReference type="ChEBI" id="CHEBI:15378"/>
        <dbReference type="ChEBI" id="CHEBI:29973"/>
        <dbReference type="ChEBI" id="CHEBI:29985"/>
        <dbReference type="ChEBI" id="CHEBI:30616"/>
        <dbReference type="ChEBI" id="CHEBI:43474"/>
        <dbReference type="ChEBI" id="CHEBI:143622"/>
        <dbReference type="ChEBI" id="CHEBI:456216"/>
    </reaction>
    <physiologicalReaction direction="left-to-right" evidence="5">
        <dbReference type="Rhea" id="RHEA:60145"/>
    </physiologicalReaction>
</comment>
<feature type="region of interest" description="Disordered" evidence="6">
    <location>
        <begin position="83"/>
        <end position="109"/>
    </location>
</feature>
<dbReference type="GO" id="GO:0000226">
    <property type="term" value="P:microtubule cytoskeleton organization"/>
    <property type="evidence" value="ECO:0007669"/>
    <property type="project" value="TreeGrafter"/>
</dbReference>
<evidence type="ECO:0000256" key="1">
    <source>
        <dbReference type="ARBA" id="ARBA00022598"/>
    </source>
</evidence>
<dbReference type="Pfam" id="PF03133">
    <property type="entry name" value="TTL"/>
    <property type="match status" value="1"/>
</dbReference>
<evidence type="ECO:0000313" key="7">
    <source>
        <dbReference type="EMBL" id="CAI2360594.1"/>
    </source>
</evidence>
<gene>
    <name evidence="7" type="ORF">ECRASSUSDP1_LOCUS1898</name>
</gene>
<dbReference type="Gene3D" id="3.30.470.20">
    <property type="entry name" value="ATP-grasp fold, B domain"/>
    <property type="match status" value="1"/>
</dbReference>
<dbReference type="InterPro" id="IPR004344">
    <property type="entry name" value="TTL/TTLL_fam"/>
</dbReference>
<dbReference type="GO" id="GO:0070740">
    <property type="term" value="F:tubulin-glutamic acid ligase activity"/>
    <property type="evidence" value="ECO:0007669"/>
    <property type="project" value="TreeGrafter"/>
</dbReference>